<comment type="subcellular location">
    <subcellularLocation>
        <location evidence="1">Cytoplasm</location>
    </subcellularLocation>
</comment>
<name>Q22KB8_TETTS</name>
<feature type="region of interest" description="Disordered" evidence="8">
    <location>
        <begin position="982"/>
        <end position="1012"/>
    </location>
</feature>
<sequence length="1566" mass="180918">MSQLTQQNMQLPKSPPQSSQTPSLKINGSQALSQPSQVGTPVSQIFKNKSIQNLEKVEGANNTPQNSQQNQTQSSTNQAQKEEKQQTQIQKMMQIYKGQNYKIGETSPICILKVRPLFIHETLKYNKQMIEVLDKEALAFHSTSAQEDFYKDFVLNLTKDKIYRAHRMIPQDQPNIALYGSEFPQIIDNLLKGVSHALLAFGAQDSGKTHSIFGTLSDPGLLLYFAQSLFSKKSQSSSMISIYLSVMKYENDFTDLLCPSGESLLFKLGKQASYMPCITRVKIESLVEFFAYLRIALRSMQSRDINRDYQIGQPQQQKTERNHCIFRFQIFHKIFEKQYVKSQTQNSQTNIKDQNQKSHETFDKVEQKIYESEMLFIDCDHYDINDKIDVKNIQQSMITLENIFQYIYEINKGIRSTQTHIPFDNTKFTNYLKSYLFGNNQLVFFGALSPFINDLDESMKTARMAQWAFYSKNSIQPKVTVGISQWQRVNFQDTIFLRKISHQTNVLGDEVKGYISNQYMKSDDKAVYLQNILSIVKDLKHLIARNAKIVRNYLSLREDYHQSKQDYMKLEFNQAKHIIRTTEIRELYLIRALPQLKGDHLKNLKQLQAKIAKSTSEINYYFLTFGQIKQKLKDVVEAQYEAYQNILKGSHLDALHQLGIGAIEYVKWSQENAIRSYEAHEAYRLDMWMDEITTKVFTFLEHLISQMDIKEVYQKKRVRTYKKIPTQIALRSLKSMANIPQGDIHIPNLNKIIQEEEKKVQGFENFDSEKLKNEEMPSLAQKRNHSFQFQRSPISGKYSPQVSNPKFLTPINLEKNRTQKSSVLDAFHTYLNLNENNSNSSTPNASDRSQLEFQSNTNNKQSIVHLSINQKSSFFSNNNPTNLTSMVIQPQQLKSTFHYFDENNSSDQLGQEVDANVSLDQKNQNSNKIVIIEENEDKLNKKKSILIKKSSIEMTSGLSQNNVQSKKKVNVTSFDLISSEQKIQTIPNQSNNSKTQTDKEMTSENEHTLTDDSYLPLSRNSIVKYSMDDLQRIDQQLKDKKAKLKEENIIMQKIAQEDLLKSKEQANQTQALHNFQKRDSLNNQTNSQIFKRGQVNKRLSDQSNTIQKFNTTFINRDQTTQNLSLPESKRDSQSTNINVPRENSYQQINVKEIRTPRSVAQQQGGNLLYQAKDISSFQQAYSKSLQKSITNLQNQYSQANKNLVNSQSQEKFDFVNQQQRNLNNKNILLMSPNLNIYQEDRLNTIKGQKGEQINTGHQLNIFNMNQNIPKNGIYENQYYLQSAQVKKKIPFVQMDISKNQIKLKSKIQLDEHSKFNSSFDQNEIKQALENSKSNFKIISPNQSLINLNKKKINSQSLNAHNLAFQNLQDNKDIGSFGVNNSIKVSMNSVETDQNQQNSPLIYRQNKLSLQGLFGNQNRLISPQSMQGNVRPINSQQTDFDLSNNPSKMYFSQPFYFNHNTENDQSISNIEQKVRLPSLHVQGSNTQQQQQTNNDKSSVQLGSHNQLRSESEKKLKGPKLSLLTPQLAHVSTQKTPIDLNTISYLKKKNRQQQENLKQILLFNINHK</sequence>
<feature type="compositionally biased region" description="Basic and acidic residues" evidence="8">
    <location>
        <begin position="996"/>
        <end position="1010"/>
    </location>
</feature>
<dbReference type="InterPro" id="IPR036961">
    <property type="entry name" value="Kinesin_motor_dom_sf"/>
</dbReference>
<dbReference type="GO" id="GO:0008017">
    <property type="term" value="F:microtubule binding"/>
    <property type="evidence" value="ECO:0007669"/>
    <property type="project" value="InterPro"/>
</dbReference>
<evidence type="ECO:0000256" key="2">
    <source>
        <dbReference type="ARBA" id="ARBA00022490"/>
    </source>
</evidence>
<evidence type="ECO:0000256" key="3">
    <source>
        <dbReference type="ARBA" id="ARBA00022741"/>
    </source>
</evidence>
<dbReference type="HOGENOM" id="CLU_255033_0_0_1"/>
<keyword evidence="4 6" id="KW-0067">ATP-binding</keyword>
<dbReference type="GO" id="GO:0051231">
    <property type="term" value="P:spindle elongation"/>
    <property type="evidence" value="ECO:0007669"/>
    <property type="project" value="TreeGrafter"/>
</dbReference>
<feature type="compositionally biased region" description="Low complexity" evidence="8">
    <location>
        <begin position="1484"/>
        <end position="1493"/>
    </location>
</feature>
<dbReference type="EMBL" id="GG662498">
    <property type="protein sequence ID" value="EAR85881.2"/>
    <property type="molecule type" value="Genomic_DNA"/>
</dbReference>
<dbReference type="InterPro" id="IPR027640">
    <property type="entry name" value="Kinesin-like_fam"/>
</dbReference>
<dbReference type="InterPro" id="IPR027417">
    <property type="entry name" value="P-loop_NTPase"/>
</dbReference>
<evidence type="ECO:0000313" key="11">
    <source>
        <dbReference type="Proteomes" id="UP000009168"/>
    </source>
</evidence>
<dbReference type="PANTHER" id="PTHR47969:SF15">
    <property type="entry name" value="CHROMOSOME-ASSOCIATED KINESIN KIF4A-RELATED"/>
    <property type="match status" value="1"/>
</dbReference>
<dbReference type="GO" id="GO:0007052">
    <property type="term" value="P:mitotic spindle organization"/>
    <property type="evidence" value="ECO:0007669"/>
    <property type="project" value="TreeGrafter"/>
</dbReference>
<feature type="compositionally biased region" description="Polar residues" evidence="8">
    <location>
        <begin position="982"/>
        <end position="995"/>
    </location>
</feature>
<dbReference type="STRING" id="312017.Q22KB8"/>
<dbReference type="GO" id="GO:0003777">
    <property type="term" value="F:microtubule motor activity"/>
    <property type="evidence" value="ECO:0007669"/>
    <property type="project" value="InterPro"/>
</dbReference>
<evidence type="ECO:0000256" key="6">
    <source>
        <dbReference type="PROSITE-ProRule" id="PRU00283"/>
    </source>
</evidence>
<feature type="compositionally biased region" description="Polar residues" evidence="8">
    <location>
        <begin position="26"/>
        <end position="53"/>
    </location>
</feature>
<feature type="binding site" evidence="6">
    <location>
        <begin position="202"/>
        <end position="209"/>
    </location>
    <ligand>
        <name>ATP</name>
        <dbReference type="ChEBI" id="CHEBI:30616"/>
    </ligand>
</feature>
<comment type="similarity">
    <text evidence="6">Belongs to the TRAFAC class myosin-kinesin ATPase superfamily. Kinesin family.</text>
</comment>
<feature type="domain" description="Kinesin motor" evidence="9">
    <location>
        <begin position="107"/>
        <end position="471"/>
    </location>
</feature>
<dbReference type="PRINTS" id="PR00380">
    <property type="entry name" value="KINESINHEAVY"/>
</dbReference>
<evidence type="ECO:0000256" key="7">
    <source>
        <dbReference type="SAM" id="Coils"/>
    </source>
</evidence>
<dbReference type="GO" id="GO:0005524">
    <property type="term" value="F:ATP binding"/>
    <property type="evidence" value="ECO:0007669"/>
    <property type="project" value="UniProtKB-UniRule"/>
</dbReference>
<dbReference type="GO" id="GO:0005875">
    <property type="term" value="C:microtubule associated complex"/>
    <property type="evidence" value="ECO:0007669"/>
    <property type="project" value="TreeGrafter"/>
</dbReference>
<feature type="compositionally biased region" description="Low complexity" evidence="8">
    <location>
        <begin position="61"/>
        <end position="79"/>
    </location>
</feature>
<evidence type="ECO:0000259" key="9">
    <source>
        <dbReference type="PROSITE" id="PS50067"/>
    </source>
</evidence>
<dbReference type="GO" id="GO:0007018">
    <property type="term" value="P:microtubule-based movement"/>
    <property type="evidence" value="ECO:0007669"/>
    <property type="project" value="InterPro"/>
</dbReference>
<feature type="region of interest" description="Disordered" evidence="8">
    <location>
        <begin position="1"/>
        <end position="86"/>
    </location>
</feature>
<proteinExistence type="inferred from homology"/>
<dbReference type="Pfam" id="PF00225">
    <property type="entry name" value="Kinesin"/>
    <property type="match status" value="1"/>
</dbReference>
<evidence type="ECO:0000313" key="10">
    <source>
        <dbReference type="EMBL" id="EAR85881.2"/>
    </source>
</evidence>
<keyword evidence="3 6" id="KW-0547">Nucleotide-binding</keyword>
<dbReference type="InParanoid" id="Q22KB8"/>
<feature type="compositionally biased region" description="Low complexity" evidence="8">
    <location>
        <begin position="10"/>
        <end position="25"/>
    </location>
</feature>
<evidence type="ECO:0000256" key="5">
    <source>
        <dbReference type="ARBA" id="ARBA00023054"/>
    </source>
</evidence>
<evidence type="ECO:0000256" key="4">
    <source>
        <dbReference type="ARBA" id="ARBA00022840"/>
    </source>
</evidence>
<keyword evidence="11" id="KW-1185">Reference proteome</keyword>
<dbReference type="SMART" id="SM00129">
    <property type="entry name" value="KISc"/>
    <property type="match status" value="1"/>
</dbReference>
<dbReference type="PROSITE" id="PS50067">
    <property type="entry name" value="KINESIN_MOTOR_2"/>
    <property type="match status" value="1"/>
</dbReference>
<dbReference type="KEGG" id="tet:TTHERM_00313630"/>
<dbReference type="InterPro" id="IPR001752">
    <property type="entry name" value="Kinesin_motor_dom"/>
</dbReference>
<dbReference type="RefSeq" id="XP_001033544.2">
    <property type="nucleotide sequence ID" value="XM_001033544.2"/>
</dbReference>
<keyword evidence="5 7" id="KW-0175">Coiled coil</keyword>
<reference evidence="11" key="1">
    <citation type="journal article" date="2006" name="PLoS Biol.">
        <title>Macronuclear genome sequence of the ciliate Tetrahymena thermophila, a model eukaryote.</title>
        <authorList>
            <person name="Eisen J.A."/>
            <person name="Coyne R.S."/>
            <person name="Wu M."/>
            <person name="Wu D."/>
            <person name="Thiagarajan M."/>
            <person name="Wortman J.R."/>
            <person name="Badger J.H."/>
            <person name="Ren Q."/>
            <person name="Amedeo P."/>
            <person name="Jones K.M."/>
            <person name="Tallon L.J."/>
            <person name="Delcher A.L."/>
            <person name="Salzberg S.L."/>
            <person name="Silva J.C."/>
            <person name="Haas B.J."/>
            <person name="Majoros W.H."/>
            <person name="Farzad M."/>
            <person name="Carlton J.M."/>
            <person name="Smith R.K. Jr."/>
            <person name="Garg J."/>
            <person name="Pearlman R.E."/>
            <person name="Karrer K.M."/>
            <person name="Sun L."/>
            <person name="Manning G."/>
            <person name="Elde N.C."/>
            <person name="Turkewitz A.P."/>
            <person name="Asai D.J."/>
            <person name="Wilkes D.E."/>
            <person name="Wang Y."/>
            <person name="Cai H."/>
            <person name="Collins K."/>
            <person name="Stewart B.A."/>
            <person name="Lee S.R."/>
            <person name="Wilamowska K."/>
            <person name="Weinberg Z."/>
            <person name="Ruzzo W.L."/>
            <person name="Wloga D."/>
            <person name="Gaertig J."/>
            <person name="Frankel J."/>
            <person name="Tsao C.-C."/>
            <person name="Gorovsky M.A."/>
            <person name="Keeling P.J."/>
            <person name="Waller R.F."/>
            <person name="Patron N.J."/>
            <person name="Cherry J.M."/>
            <person name="Stover N.A."/>
            <person name="Krieger C.J."/>
            <person name="del Toro C."/>
            <person name="Ryder H.F."/>
            <person name="Williamson S.C."/>
            <person name="Barbeau R.A."/>
            <person name="Hamilton E.P."/>
            <person name="Orias E."/>
        </authorList>
    </citation>
    <scope>NUCLEOTIDE SEQUENCE [LARGE SCALE GENOMIC DNA]</scope>
    <source>
        <strain evidence="11">SB210</strain>
    </source>
</reference>
<dbReference type="PANTHER" id="PTHR47969">
    <property type="entry name" value="CHROMOSOME-ASSOCIATED KINESIN KIF4A-RELATED"/>
    <property type="match status" value="1"/>
</dbReference>
<dbReference type="eggNOG" id="KOG0240">
    <property type="taxonomic scope" value="Eukaryota"/>
</dbReference>
<feature type="coiled-coil region" evidence="7">
    <location>
        <begin position="1027"/>
        <end position="1057"/>
    </location>
</feature>
<feature type="compositionally biased region" description="Polar residues" evidence="8">
    <location>
        <begin position="1494"/>
        <end position="1505"/>
    </location>
</feature>
<feature type="coiled-coil region" evidence="7">
    <location>
        <begin position="1182"/>
        <end position="1209"/>
    </location>
</feature>
<dbReference type="GeneID" id="7830999"/>
<keyword evidence="2" id="KW-0963">Cytoplasm</keyword>
<keyword evidence="6" id="KW-0505">Motor protein</keyword>
<accession>Q22KB8</accession>
<dbReference type="Proteomes" id="UP000009168">
    <property type="component" value="Unassembled WGS sequence"/>
</dbReference>
<dbReference type="GO" id="GO:0005737">
    <property type="term" value="C:cytoplasm"/>
    <property type="evidence" value="ECO:0007669"/>
    <property type="project" value="UniProtKB-SubCell"/>
</dbReference>
<dbReference type="SUPFAM" id="SSF52540">
    <property type="entry name" value="P-loop containing nucleoside triphosphate hydrolases"/>
    <property type="match status" value="1"/>
</dbReference>
<organism evidence="10 11">
    <name type="scientific">Tetrahymena thermophila (strain SB210)</name>
    <dbReference type="NCBI Taxonomy" id="312017"/>
    <lineage>
        <taxon>Eukaryota</taxon>
        <taxon>Sar</taxon>
        <taxon>Alveolata</taxon>
        <taxon>Ciliophora</taxon>
        <taxon>Intramacronucleata</taxon>
        <taxon>Oligohymenophorea</taxon>
        <taxon>Hymenostomatida</taxon>
        <taxon>Tetrahymenina</taxon>
        <taxon>Tetrahymenidae</taxon>
        <taxon>Tetrahymena</taxon>
    </lineage>
</organism>
<feature type="region of interest" description="Disordered" evidence="8">
    <location>
        <begin position="1482"/>
        <end position="1517"/>
    </location>
</feature>
<feature type="region of interest" description="Disordered" evidence="8">
    <location>
        <begin position="1117"/>
        <end position="1137"/>
    </location>
</feature>
<evidence type="ECO:0000256" key="8">
    <source>
        <dbReference type="SAM" id="MobiDB-lite"/>
    </source>
</evidence>
<evidence type="ECO:0000256" key="1">
    <source>
        <dbReference type="ARBA" id="ARBA00004496"/>
    </source>
</evidence>
<gene>
    <name evidence="10" type="ORF">TTHERM_00313630</name>
</gene>
<protein>
    <submittedName>
        <fullName evidence="10">Kinesin motor catalytic domain protein</fullName>
    </submittedName>
</protein>
<dbReference type="Gene3D" id="3.40.850.10">
    <property type="entry name" value="Kinesin motor domain"/>
    <property type="match status" value="1"/>
</dbReference>